<feature type="domain" description="Cytochrome c" evidence="6">
    <location>
        <begin position="1016"/>
        <end position="1148"/>
    </location>
</feature>
<dbReference type="PROSITE" id="PS51007">
    <property type="entry name" value="CYTC"/>
    <property type="match status" value="1"/>
</dbReference>
<dbReference type="EMBL" id="JBHSMQ010000006">
    <property type="protein sequence ID" value="MFC5456513.1"/>
    <property type="molecule type" value="Genomic_DNA"/>
</dbReference>
<feature type="chain" id="PRO_5047225501" evidence="5">
    <location>
        <begin position="23"/>
        <end position="1609"/>
    </location>
</feature>
<dbReference type="InterPro" id="IPR055557">
    <property type="entry name" value="DUF7133"/>
</dbReference>
<gene>
    <name evidence="7" type="ORF">ACFQDI_16735</name>
</gene>
<dbReference type="Gene3D" id="1.10.760.10">
    <property type="entry name" value="Cytochrome c-like domain"/>
    <property type="match status" value="1"/>
</dbReference>
<dbReference type="Proteomes" id="UP001596052">
    <property type="component" value="Unassembled WGS sequence"/>
</dbReference>
<dbReference type="Gene3D" id="3.40.50.880">
    <property type="match status" value="2"/>
</dbReference>
<dbReference type="SUPFAM" id="SSF50952">
    <property type="entry name" value="Soluble quinoprotein glucose dehydrogenase"/>
    <property type="match status" value="1"/>
</dbReference>
<evidence type="ECO:0000256" key="5">
    <source>
        <dbReference type="SAM" id="SignalP"/>
    </source>
</evidence>
<dbReference type="Pfam" id="PF23500">
    <property type="entry name" value="DUF7133"/>
    <property type="match status" value="1"/>
</dbReference>
<dbReference type="InterPro" id="IPR013428">
    <property type="entry name" value="Membrane-bound_put_N"/>
</dbReference>
<feature type="signal peptide" evidence="5">
    <location>
        <begin position="1"/>
        <end position="22"/>
    </location>
</feature>
<dbReference type="PANTHER" id="PTHR33546:SF1">
    <property type="entry name" value="LARGE, MULTIFUNCTIONAL SECRETED PROTEIN"/>
    <property type="match status" value="1"/>
</dbReference>
<dbReference type="InterPro" id="IPR011041">
    <property type="entry name" value="Quinoprot_gluc/sorb_DH_b-prop"/>
</dbReference>
<dbReference type="NCBIfam" id="TIGR02603">
    <property type="entry name" value="CxxCH_TIGR02603"/>
    <property type="match status" value="1"/>
</dbReference>
<keyword evidence="3 4" id="KW-0408">Iron</keyword>
<proteinExistence type="predicted"/>
<dbReference type="InterPro" id="IPR029010">
    <property type="entry name" value="ThuA-like"/>
</dbReference>
<dbReference type="InterPro" id="IPR013427">
    <property type="entry name" value="Haem-bd_dom_put"/>
</dbReference>
<evidence type="ECO:0000256" key="2">
    <source>
        <dbReference type="ARBA" id="ARBA00022723"/>
    </source>
</evidence>
<dbReference type="Pfam" id="PF06283">
    <property type="entry name" value="ThuA"/>
    <property type="match status" value="2"/>
</dbReference>
<protein>
    <submittedName>
        <fullName evidence="7">PVC-type heme-binding CxxCH protein</fullName>
    </submittedName>
</protein>
<evidence type="ECO:0000256" key="1">
    <source>
        <dbReference type="ARBA" id="ARBA00022617"/>
    </source>
</evidence>
<dbReference type="Gene3D" id="2.120.10.30">
    <property type="entry name" value="TolB, C-terminal domain"/>
    <property type="match status" value="1"/>
</dbReference>
<dbReference type="InterPro" id="IPR009056">
    <property type="entry name" value="Cyt_c-like_dom"/>
</dbReference>
<evidence type="ECO:0000259" key="6">
    <source>
        <dbReference type="PROSITE" id="PS51007"/>
    </source>
</evidence>
<comment type="caution">
    <text evidence="7">The sequence shown here is derived from an EMBL/GenBank/DDBJ whole genome shotgun (WGS) entry which is preliminary data.</text>
</comment>
<keyword evidence="2 4" id="KW-0479">Metal-binding</keyword>
<dbReference type="InterPro" id="IPR029062">
    <property type="entry name" value="Class_I_gatase-like"/>
</dbReference>
<name>A0ABW0KSU2_9BACT</name>
<dbReference type="SUPFAM" id="SSF46626">
    <property type="entry name" value="Cytochrome c"/>
    <property type="match status" value="1"/>
</dbReference>
<accession>A0ABW0KSU2</accession>
<keyword evidence="5" id="KW-0732">Signal</keyword>
<dbReference type="NCBIfam" id="TIGR02604">
    <property type="entry name" value="Piru_Ver_Nterm"/>
    <property type="match status" value="1"/>
</dbReference>
<evidence type="ECO:0000256" key="4">
    <source>
        <dbReference type="PROSITE-ProRule" id="PRU00433"/>
    </source>
</evidence>
<dbReference type="PANTHER" id="PTHR33546">
    <property type="entry name" value="LARGE, MULTIFUNCTIONAL SECRETED PROTEIN-RELATED"/>
    <property type="match status" value="1"/>
</dbReference>
<evidence type="ECO:0000256" key="3">
    <source>
        <dbReference type="ARBA" id="ARBA00023004"/>
    </source>
</evidence>
<organism evidence="7 8">
    <name type="scientific">Prosthecobacter fluviatilis</name>
    <dbReference type="NCBI Taxonomy" id="445931"/>
    <lineage>
        <taxon>Bacteria</taxon>
        <taxon>Pseudomonadati</taxon>
        <taxon>Verrucomicrobiota</taxon>
        <taxon>Verrucomicrobiia</taxon>
        <taxon>Verrucomicrobiales</taxon>
        <taxon>Verrucomicrobiaceae</taxon>
        <taxon>Prosthecobacter</taxon>
    </lineage>
</organism>
<evidence type="ECO:0000313" key="8">
    <source>
        <dbReference type="Proteomes" id="UP001596052"/>
    </source>
</evidence>
<dbReference type="InterPro" id="IPR011042">
    <property type="entry name" value="6-blade_b-propeller_TolB-like"/>
</dbReference>
<keyword evidence="8" id="KW-1185">Reference proteome</keyword>
<reference evidence="8" key="1">
    <citation type="journal article" date="2019" name="Int. J. Syst. Evol. Microbiol.">
        <title>The Global Catalogue of Microorganisms (GCM) 10K type strain sequencing project: providing services to taxonomists for standard genome sequencing and annotation.</title>
        <authorList>
            <consortium name="The Broad Institute Genomics Platform"/>
            <consortium name="The Broad Institute Genome Sequencing Center for Infectious Disease"/>
            <person name="Wu L."/>
            <person name="Ma J."/>
        </authorList>
    </citation>
    <scope>NUCLEOTIDE SEQUENCE [LARGE SCALE GENOMIC DNA]</scope>
    <source>
        <strain evidence="8">CGMCC 4.1469</strain>
    </source>
</reference>
<dbReference type="SUPFAM" id="SSF52317">
    <property type="entry name" value="Class I glutamine amidotransferase-like"/>
    <property type="match status" value="2"/>
</dbReference>
<sequence length="1609" mass="174058">MKRFLFLLALATSCVIQHTSFAAEPLRVFIRSGPKSHGPGAHDHPAFLRDWVPLLNERGAKATGGDAFPTKEQLDATDVLILHLDSGGDIKIGQERKDLMEFLQRGGGIVTIHAASVSKDHDWFKGIIGGSWHHGQTKWREGPMHLYFTDHENPITKDVSNFAMDDEIYYDMDVLPECRILAGAYTPKPSGARNEKAAKRATEITKGGKEVSIYDIQPQVWTYEKDNYRSFVSIPGHYYANFSRPNFRALLLRGIAWAGKRENVDELCKPEELGDNLRYVEGGPTRPEKAAEKLEVHPEFDISLVAAEPLINKVMNVDWDEKGRLWVCETPEYPNGRRELNVEKWKDSGSWTKKYDRDPIDRISILSDTNGDGVMDKKHVFADKLELVTSFCFYKKGVIACAAPDIWYLEDTDGDEVVDKRTKLYTGLGTGDTHAVINNLRWGLDGWVYATHGYSSGHVTSPDGKQDFGTDGSGVVRFKPDGSAFEQYASRGGNTWGLDITTDGQVFFTQPTSGNHFLHVVLPEYVLAKGKLPGVMGTNGMLPKEPTYPLMSWPEQAYVQIDQVGSYTAAAGCAIYEGGAWPKKWNYSYFTTEPTLNIVSHFFVEKDGVTYKAHREAGREKTEFIRSKDLWFRPIENRVGPDGALYVVDFYNQAVIHNDTRGPVHGPANAAVRPDRDHYFGRIWKVQHKQATKAVKQGKNPNARMGSDALKAYETAEKAVKTDAGRQQVLKDYEAAKEDWSRSALIAACADEAQPMIEAALVHGAPEAFVAALLPPALPTGADKLISACANADAKADGLKAVILQGIAQMMSGGPALTPELTGSLKKLLEQPRLAAAVLPLVVKWDKAGALAAEVKAQIASLTAKLEDKGAAIAERITAAKSLIGIGGDASVQVVGVLSRADSPNALQAAIITAMDEKGSVTDLVANLNGLKPELRTQAFDAILKRPEAALALLNAIQDGKIDPKEIGPGNIARLRTHPNKDVAKRANAMIDKLSPNAKAKNELIAQLTPEVEKPGDAVKGKAMFTAACAVCHKLGDVGLRDVGPQLTGMGAHGPAELLVHIVDPNREVDPSFWAWNITTKKGETLAGVIITENQASLTLRNQGGDFEIKKADIATRENTRRSLMPEGLEGLGAENIRDILAFICGGEQKFRVVDLRTAYNADSRAGIFAKEDAKDQTVTLHKFGNVTVHGVPFFVMDPEKSQTGASLIALKGGGKGTAADNFPEKVEIATNTTAASLHFLGGVAGWGWPFGGDKARGQPAMTVHVDYADGDKESIVLKNGEHFADYIGKAEVPLSEDAGDFTRRGQLRYFAINLKKKGALKKITLETSGSIVTPCTVAITASAEPANVEAAAKPKATAQAGGAAEAGPKEGGKGDGPLVAATPVQWEAGKTKVLVIGGGSSHNFAKFFGETDVATLKSAGFTVHYTEDRDQAAAELANADVAVISVNRKFFDTAAYRKALFDFAAAGKGIIMLHPGTWYGFGGWPELNAQIVGGGARGHDKIHPFDVKAVKAEHAILAGVPASFTVEDELYYVNAEPDKIPAGTAKITVLAETSPSDKYKAAHPSVWITEHPKAKIVGIALGHDARVHDLKPYQQILSNAVKWASGKN</sequence>
<dbReference type="InterPro" id="IPR036909">
    <property type="entry name" value="Cyt_c-like_dom_sf"/>
</dbReference>
<keyword evidence="1 4" id="KW-0349">Heme</keyword>
<dbReference type="RefSeq" id="WP_377168824.1">
    <property type="nucleotide sequence ID" value="NZ_JBHSMQ010000006.1"/>
</dbReference>
<evidence type="ECO:0000313" key="7">
    <source>
        <dbReference type="EMBL" id="MFC5456513.1"/>
    </source>
</evidence>